<evidence type="ECO:0000313" key="2">
    <source>
        <dbReference type="EMBL" id="SCZ63870.1"/>
    </source>
</evidence>
<dbReference type="EMBL" id="FMWG01000005">
    <property type="protein sequence ID" value="SCZ63870.1"/>
    <property type="molecule type" value="Genomic_DNA"/>
</dbReference>
<feature type="domain" description="DUF4240" evidence="1">
    <location>
        <begin position="6"/>
        <end position="122"/>
    </location>
</feature>
<organism evidence="2 3">
    <name type="scientific">Epibacterium ulvae</name>
    <dbReference type="NCBI Taxonomy" id="1156985"/>
    <lineage>
        <taxon>Bacteria</taxon>
        <taxon>Pseudomonadati</taxon>
        <taxon>Pseudomonadota</taxon>
        <taxon>Alphaproteobacteria</taxon>
        <taxon>Rhodobacterales</taxon>
        <taxon>Roseobacteraceae</taxon>
        <taxon>Epibacterium</taxon>
    </lineage>
</organism>
<sequence length="148" mass="17187">MEPLADDKFWKSIGLIEGTGWSDAKTDLAPLVYFLSKQTDNTIFSFEEALSRKVHALDTRKHYRRMCGFFPGQADTFLYKRLAVVAQGERVFEAILTSPKRYMRWPTDWLEQLLYTAREAYELKHGTEMPFSATVSVESFENESGWRS</sequence>
<dbReference type="OrthoDB" id="7875139at2"/>
<gene>
    <name evidence="2" type="ORF">SAMN04488118_105139</name>
</gene>
<dbReference type="RefSeq" id="WP_090218468.1">
    <property type="nucleotide sequence ID" value="NZ_FMWG01000005.1"/>
</dbReference>
<evidence type="ECO:0000313" key="3">
    <source>
        <dbReference type="Proteomes" id="UP000198767"/>
    </source>
</evidence>
<dbReference type="Proteomes" id="UP000198767">
    <property type="component" value="Unassembled WGS sequence"/>
</dbReference>
<accession>A0A1G5QQR1</accession>
<dbReference type="STRING" id="1156985.SAMN04488118_105139"/>
<evidence type="ECO:0000259" key="1">
    <source>
        <dbReference type="Pfam" id="PF14024"/>
    </source>
</evidence>
<keyword evidence="3" id="KW-1185">Reference proteome</keyword>
<dbReference type="InterPro" id="IPR025334">
    <property type="entry name" value="DUF4240"/>
</dbReference>
<name>A0A1G5QQR1_9RHOB</name>
<proteinExistence type="predicted"/>
<dbReference type="AlphaFoldDB" id="A0A1G5QQR1"/>
<dbReference type="Pfam" id="PF14024">
    <property type="entry name" value="DUF4240"/>
    <property type="match status" value="1"/>
</dbReference>
<reference evidence="2 3" key="1">
    <citation type="submission" date="2016-10" db="EMBL/GenBank/DDBJ databases">
        <authorList>
            <person name="de Groot N.N."/>
        </authorList>
    </citation>
    <scope>NUCLEOTIDE SEQUENCE [LARGE SCALE GENOMIC DNA]</scope>
    <source>
        <strain evidence="2 3">U95</strain>
    </source>
</reference>
<protein>
    <recommendedName>
        <fullName evidence="1">DUF4240 domain-containing protein</fullName>
    </recommendedName>
</protein>